<evidence type="ECO:0000256" key="2">
    <source>
        <dbReference type="SAM" id="Phobius"/>
    </source>
</evidence>
<sequence length="289" mass="32509">MSDPILNNNINNNVNQINDNANIQPNENLKLEDLPLELLKPKESLGWKIFKNSLFILGGAALTVLTAGFSVVVYDIYKSKIASTPSFKRMLEMNTGDPEDEKKEKKIHWRYEPSKDFLNAHTDDLKKPIKKNALSLFNKAISLSAPSTKKGTQELCNLMAEFKDGHHENDWIFDKPVAEFTKHVGNDIADKIISKKLGKEYILDVEGQRELTLKAVVCRKLTIDCGGPDGVAKAFEGKTNQECYDLIVKTLNRLAQPYAEEINQLHANNQVNQPENPVNQPENQENPPA</sequence>
<protein>
    <submittedName>
        <fullName evidence="3">Uncharacterized protein</fullName>
    </submittedName>
</protein>
<dbReference type="RefSeq" id="WP_078928156.1">
    <property type="nucleotide sequence ID" value="NZ_FUXX01000006.1"/>
</dbReference>
<name>A0A1T4V276_9GAMM</name>
<keyword evidence="2" id="KW-0472">Membrane</keyword>
<dbReference type="AlphaFoldDB" id="A0A1T4V276"/>
<feature type="transmembrane region" description="Helical" evidence="2">
    <location>
        <begin position="54"/>
        <end position="77"/>
    </location>
</feature>
<keyword evidence="2" id="KW-1133">Transmembrane helix</keyword>
<proteinExistence type="predicted"/>
<evidence type="ECO:0000313" key="4">
    <source>
        <dbReference type="Proteomes" id="UP000242432"/>
    </source>
</evidence>
<feature type="region of interest" description="Disordered" evidence="1">
    <location>
        <begin position="269"/>
        <end position="289"/>
    </location>
</feature>
<evidence type="ECO:0000313" key="3">
    <source>
        <dbReference type="EMBL" id="SKA59049.1"/>
    </source>
</evidence>
<keyword evidence="4" id="KW-1185">Reference proteome</keyword>
<dbReference type="EMBL" id="FUXX01000006">
    <property type="protein sequence ID" value="SKA59049.1"/>
    <property type="molecule type" value="Genomic_DNA"/>
</dbReference>
<reference evidence="4" key="1">
    <citation type="submission" date="2017-02" db="EMBL/GenBank/DDBJ databases">
        <authorList>
            <person name="Varghese N."/>
            <person name="Submissions S."/>
        </authorList>
    </citation>
    <scope>NUCLEOTIDE SEQUENCE [LARGE SCALE GENOMIC DNA]</scope>
    <source>
        <strain evidence="4">DSM 3072</strain>
    </source>
</reference>
<accession>A0A1T4V276</accession>
<organism evidence="3 4">
    <name type="scientific">Succinivibrio dextrinosolvens DSM 3072</name>
    <dbReference type="NCBI Taxonomy" id="1123324"/>
    <lineage>
        <taxon>Bacteria</taxon>
        <taxon>Pseudomonadati</taxon>
        <taxon>Pseudomonadota</taxon>
        <taxon>Gammaproteobacteria</taxon>
        <taxon>Aeromonadales</taxon>
        <taxon>Succinivibrionaceae</taxon>
        <taxon>Succinivibrio</taxon>
    </lineage>
</organism>
<dbReference type="Proteomes" id="UP000242432">
    <property type="component" value="Unassembled WGS sequence"/>
</dbReference>
<keyword evidence="2" id="KW-0812">Transmembrane</keyword>
<evidence type="ECO:0000256" key="1">
    <source>
        <dbReference type="SAM" id="MobiDB-lite"/>
    </source>
</evidence>
<gene>
    <name evidence="3" type="ORF">SAMN02745213_00585</name>
</gene>